<name>A0A4Y2TS13_ARAVE</name>
<sequence length="237" mass="26717">MYALRLASCVYTSDRISGYFWHITDTHVDQNYSRTGNAQNMCHEDLNSSESKANNVSDNGLYGNYLCDSPQYLINATVLSMKYIQSTPDFIIWTGDNLAHIEDLDVGWDITLESIRNTTLLLTSTFPNVPILPSIGNHDSFPPNILPTDNTTSNIYKGYLEKGRWKDLINESEWSTFVQVVRSRRRRKPSSKPDSTIGPPNLWAWYTLNVTQVRHPPSGVVRKSEVAGPGSGFILVI</sequence>
<dbReference type="AlphaFoldDB" id="A0A4Y2TS13"/>
<comment type="caution">
    <text evidence="4">The sequence shown here is derived from an EMBL/GenBank/DDBJ whole genome shotgun (WGS) entry which is preliminary data.</text>
</comment>
<evidence type="ECO:0000256" key="1">
    <source>
        <dbReference type="ARBA" id="ARBA00022801"/>
    </source>
</evidence>
<dbReference type="InterPro" id="IPR004843">
    <property type="entry name" value="Calcineurin-like_PHP"/>
</dbReference>
<dbReference type="SUPFAM" id="SSF56300">
    <property type="entry name" value="Metallo-dependent phosphatases"/>
    <property type="match status" value="1"/>
</dbReference>
<dbReference type="GO" id="GO:0005615">
    <property type="term" value="C:extracellular space"/>
    <property type="evidence" value="ECO:0007669"/>
    <property type="project" value="TreeGrafter"/>
</dbReference>
<accession>A0A4Y2TS13</accession>
<gene>
    <name evidence="4" type="primary">SMPDL3B_4</name>
    <name evidence="4" type="ORF">AVEN_153140_1</name>
</gene>
<dbReference type="InterPro" id="IPR029052">
    <property type="entry name" value="Metallo-depent_PP-like"/>
</dbReference>
<proteinExistence type="predicted"/>
<dbReference type="GO" id="GO:0008081">
    <property type="term" value="F:phosphoric diester hydrolase activity"/>
    <property type="evidence" value="ECO:0007669"/>
    <property type="project" value="TreeGrafter"/>
</dbReference>
<dbReference type="PANTHER" id="PTHR10340:SF57">
    <property type="entry name" value="METALLOPHOS DOMAIN-CONTAINING PROTEIN"/>
    <property type="match status" value="1"/>
</dbReference>
<keyword evidence="1" id="KW-0378">Hydrolase</keyword>
<keyword evidence="5" id="KW-1185">Reference proteome</keyword>
<evidence type="ECO:0000313" key="5">
    <source>
        <dbReference type="Proteomes" id="UP000499080"/>
    </source>
</evidence>
<keyword evidence="2" id="KW-0325">Glycoprotein</keyword>
<protein>
    <submittedName>
        <fullName evidence="4">Acid sphingomyelinase-like phosphodiesterase 3b</fullName>
    </submittedName>
</protein>
<dbReference type="Pfam" id="PF00149">
    <property type="entry name" value="Metallophos"/>
    <property type="match status" value="1"/>
</dbReference>
<feature type="domain" description="Calcineurin-like phosphoesterase" evidence="3">
    <location>
        <begin position="20"/>
        <end position="170"/>
    </location>
</feature>
<reference evidence="4 5" key="1">
    <citation type="journal article" date="2019" name="Sci. Rep.">
        <title>Orb-weaving spider Araneus ventricosus genome elucidates the spidroin gene catalogue.</title>
        <authorList>
            <person name="Kono N."/>
            <person name="Nakamura H."/>
            <person name="Ohtoshi R."/>
            <person name="Moran D.A.P."/>
            <person name="Shinohara A."/>
            <person name="Yoshida Y."/>
            <person name="Fujiwara M."/>
            <person name="Mori M."/>
            <person name="Tomita M."/>
            <person name="Arakawa K."/>
        </authorList>
    </citation>
    <scope>NUCLEOTIDE SEQUENCE [LARGE SCALE GENOMIC DNA]</scope>
</reference>
<dbReference type="OrthoDB" id="6337601at2759"/>
<organism evidence="4 5">
    <name type="scientific">Araneus ventricosus</name>
    <name type="common">Orbweaver spider</name>
    <name type="synonym">Epeira ventricosa</name>
    <dbReference type="NCBI Taxonomy" id="182803"/>
    <lineage>
        <taxon>Eukaryota</taxon>
        <taxon>Metazoa</taxon>
        <taxon>Ecdysozoa</taxon>
        <taxon>Arthropoda</taxon>
        <taxon>Chelicerata</taxon>
        <taxon>Arachnida</taxon>
        <taxon>Araneae</taxon>
        <taxon>Araneomorphae</taxon>
        <taxon>Entelegynae</taxon>
        <taxon>Araneoidea</taxon>
        <taxon>Araneidae</taxon>
        <taxon>Araneus</taxon>
    </lineage>
</organism>
<evidence type="ECO:0000313" key="4">
    <source>
        <dbReference type="EMBL" id="GBO02240.1"/>
    </source>
</evidence>
<dbReference type="EMBL" id="BGPR01030024">
    <property type="protein sequence ID" value="GBO02240.1"/>
    <property type="molecule type" value="Genomic_DNA"/>
</dbReference>
<dbReference type="Proteomes" id="UP000499080">
    <property type="component" value="Unassembled WGS sequence"/>
</dbReference>
<evidence type="ECO:0000256" key="2">
    <source>
        <dbReference type="ARBA" id="ARBA00023180"/>
    </source>
</evidence>
<evidence type="ECO:0000259" key="3">
    <source>
        <dbReference type="Pfam" id="PF00149"/>
    </source>
</evidence>
<dbReference type="PANTHER" id="PTHR10340">
    <property type="entry name" value="SPHINGOMYELIN PHOSPHODIESTERASE"/>
    <property type="match status" value="1"/>
</dbReference>